<feature type="region of interest" description="Disordered" evidence="1">
    <location>
        <begin position="422"/>
        <end position="521"/>
    </location>
</feature>
<feature type="compositionally biased region" description="Basic residues" evidence="1">
    <location>
        <begin position="435"/>
        <end position="444"/>
    </location>
</feature>
<evidence type="ECO:0000313" key="3">
    <source>
        <dbReference type="Proteomes" id="UP000218811"/>
    </source>
</evidence>
<feature type="region of interest" description="Disordered" evidence="1">
    <location>
        <begin position="168"/>
        <end position="218"/>
    </location>
</feature>
<feature type="region of interest" description="Disordered" evidence="1">
    <location>
        <begin position="364"/>
        <end position="403"/>
    </location>
</feature>
<proteinExistence type="predicted"/>
<dbReference type="Proteomes" id="UP000218811">
    <property type="component" value="Unassembled WGS sequence"/>
</dbReference>
<name>A0A2H3J902_WOLCO</name>
<feature type="compositionally biased region" description="Low complexity" evidence="1">
    <location>
        <begin position="49"/>
        <end position="59"/>
    </location>
</feature>
<accession>A0A2H3J902</accession>
<dbReference type="OrthoDB" id="354769at2759"/>
<gene>
    <name evidence="2" type="ORF">WOLCODRAFT_141980</name>
</gene>
<dbReference type="OMA" id="VYTHYQH"/>
<feature type="compositionally biased region" description="Low complexity" evidence="1">
    <location>
        <begin position="185"/>
        <end position="195"/>
    </location>
</feature>
<organism evidence="2 3">
    <name type="scientific">Wolfiporia cocos (strain MD-104)</name>
    <name type="common">Brown rot fungus</name>
    <dbReference type="NCBI Taxonomy" id="742152"/>
    <lineage>
        <taxon>Eukaryota</taxon>
        <taxon>Fungi</taxon>
        <taxon>Dikarya</taxon>
        <taxon>Basidiomycota</taxon>
        <taxon>Agaricomycotina</taxon>
        <taxon>Agaricomycetes</taxon>
        <taxon>Polyporales</taxon>
        <taxon>Phaeolaceae</taxon>
        <taxon>Wolfiporia</taxon>
    </lineage>
</organism>
<protein>
    <submittedName>
        <fullName evidence="2">Uncharacterized protein</fullName>
    </submittedName>
</protein>
<dbReference type="EMBL" id="KB467831">
    <property type="protein sequence ID" value="PCH34118.1"/>
    <property type="molecule type" value="Genomic_DNA"/>
</dbReference>
<reference evidence="2 3" key="1">
    <citation type="journal article" date="2012" name="Science">
        <title>The Paleozoic origin of enzymatic lignin decomposition reconstructed from 31 fungal genomes.</title>
        <authorList>
            <person name="Floudas D."/>
            <person name="Binder M."/>
            <person name="Riley R."/>
            <person name="Barry K."/>
            <person name="Blanchette R.A."/>
            <person name="Henrissat B."/>
            <person name="Martinez A.T."/>
            <person name="Otillar R."/>
            <person name="Spatafora J.W."/>
            <person name="Yadav J.S."/>
            <person name="Aerts A."/>
            <person name="Benoit I."/>
            <person name="Boyd A."/>
            <person name="Carlson A."/>
            <person name="Copeland A."/>
            <person name="Coutinho P.M."/>
            <person name="de Vries R.P."/>
            <person name="Ferreira P."/>
            <person name="Findley K."/>
            <person name="Foster B."/>
            <person name="Gaskell J."/>
            <person name="Glotzer D."/>
            <person name="Gorecki P."/>
            <person name="Heitman J."/>
            <person name="Hesse C."/>
            <person name="Hori C."/>
            <person name="Igarashi K."/>
            <person name="Jurgens J.A."/>
            <person name="Kallen N."/>
            <person name="Kersten P."/>
            <person name="Kohler A."/>
            <person name="Kuees U."/>
            <person name="Kumar T.K.A."/>
            <person name="Kuo A."/>
            <person name="LaButti K."/>
            <person name="Larrondo L.F."/>
            <person name="Lindquist E."/>
            <person name="Ling A."/>
            <person name="Lombard V."/>
            <person name="Lucas S."/>
            <person name="Lundell T."/>
            <person name="Martin R."/>
            <person name="McLaughlin D.J."/>
            <person name="Morgenstern I."/>
            <person name="Morin E."/>
            <person name="Murat C."/>
            <person name="Nagy L.G."/>
            <person name="Nolan M."/>
            <person name="Ohm R.A."/>
            <person name="Patyshakuliyeva A."/>
            <person name="Rokas A."/>
            <person name="Ruiz-Duenas F.J."/>
            <person name="Sabat G."/>
            <person name="Salamov A."/>
            <person name="Samejima M."/>
            <person name="Schmutz J."/>
            <person name="Slot J.C."/>
            <person name="St John F."/>
            <person name="Stenlid J."/>
            <person name="Sun H."/>
            <person name="Sun S."/>
            <person name="Syed K."/>
            <person name="Tsang A."/>
            <person name="Wiebenga A."/>
            <person name="Young D."/>
            <person name="Pisabarro A."/>
            <person name="Eastwood D.C."/>
            <person name="Martin F."/>
            <person name="Cullen D."/>
            <person name="Grigoriev I.V."/>
            <person name="Hibbett D.S."/>
        </authorList>
    </citation>
    <scope>NUCLEOTIDE SEQUENCE [LARGE SCALE GENOMIC DNA]</scope>
    <source>
        <strain evidence="2 3">MD-104</strain>
    </source>
</reference>
<feature type="region of interest" description="Disordered" evidence="1">
    <location>
        <begin position="564"/>
        <end position="604"/>
    </location>
</feature>
<dbReference type="AlphaFoldDB" id="A0A2H3J902"/>
<feature type="region of interest" description="Disordered" evidence="1">
    <location>
        <begin position="621"/>
        <end position="642"/>
    </location>
</feature>
<sequence length="704" mass="74514">MMSASLALESDMRSTFSTRTSQPAPSLVIVSDLRAALEYDERMRARLGAASSTPSSAASDEPVFTGLPPPPRPRSKVNLRAYAASASVPASPLPGDGDARSMNGSLLGGSVGHGGSGMLGFGMGNGTGSGTGTEREAAAAMARENPYINPVPRLSFLLREAGDAAVLPGSASASEDEREGWDVVSSGTASDAGSIASGGGRGRRSGRRSGGCGTATTTTDAMAGARISISSTIYGSSYEGECESFIDLTSPTFDPAEAGARTLRGLPSTTNLLDARERAERVRKTRKLTQLLGQTPGVAPPPPVDVELANGCLPARRRHRPAASMLADPAMPALAAGRHLHPGWTAEDGGQHVFLGARRRSLPFSPHDLVDGRQSPTSFIDLGDDDPGTSPAPDADSDDERRRKRERLAKLHRFLGSRVPAHLVLGPLHDPARSPARRPRRRHGPPPPPPLQQRRRARPLDDLNGREKAINVRRAVKMEKSAYKGKSKKGRPATADSDAADAPLLPHAPGRGAAAATAGTGMATLPPPMSDIYLHYRHSLNSLNDIIDRDDRQSLAELHDYLSSGAAAEPSPPTSPGTATLSPPSSPPARRGERRRSLPSRTSIASISTLSTLSSVASLASPPLPARANTDGDDGGSGFQQRRRRAAKLTQFFGVNYRDLMAEILESIERGLEEERGRGTLKPDEMQDLLQKLVKLKTKRHNLS</sequence>
<feature type="region of interest" description="Disordered" evidence="1">
    <location>
        <begin position="47"/>
        <end position="72"/>
    </location>
</feature>
<keyword evidence="3" id="KW-1185">Reference proteome</keyword>
<evidence type="ECO:0000313" key="2">
    <source>
        <dbReference type="EMBL" id="PCH34118.1"/>
    </source>
</evidence>
<evidence type="ECO:0000256" key="1">
    <source>
        <dbReference type="SAM" id="MobiDB-lite"/>
    </source>
</evidence>
<feature type="compositionally biased region" description="Polar residues" evidence="1">
    <location>
        <begin position="13"/>
        <end position="22"/>
    </location>
</feature>
<feature type="region of interest" description="Disordered" evidence="1">
    <location>
        <begin position="1"/>
        <end position="22"/>
    </location>
</feature>
<feature type="compositionally biased region" description="Basic and acidic residues" evidence="1">
    <location>
        <begin position="458"/>
        <end position="482"/>
    </location>
</feature>
<feature type="compositionally biased region" description="Low complexity" evidence="1">
    <location>
        <begin position="492"/>
        <end position="521"/>
    </location>
</feature>